<dbReference type="EMBL" id="UOFL01000238">
    <property type="protein sequence ID" value="VAW82206.1"/>
    <property type="molecule type" value="Genomic_DNA"/>
</dbReference>
<reference evidence="6" key="1">
    <citation type="submission" date="2018-06" db="EMBL/GenBank/DDBJ databases">
        <authorList>
            <person name="Zhirakovskaya E."/>
        </authorList>
    </citation>
    <scope>NUCLEOTIDE SEQUENCE</scope>
</reference>
<dbReference type="GO" id="GO:0016846">
    <property type="term" value="F:carbon-sulfur lyase activity"/>
    <property type="evidence" value="ECO:0007669"/>
    <property type="project" value="InterPro"/>
</dbReference>
<evidence type="ECO:0000256" key="2">
    <source>
        <dbReference type="ARBA" id="ARBA00022723"/>
    </source>
</evidence>
<proteinExistence type="inferred from homology"/>
<protein>
    <submittedName>
        <fullName evidence="6">Gfa-like protein</fullName>
    </submittedName>
</protein>
<dbReference type="InterPro" id="IPR011057">
    <property type="entry name" value="Mss4-like_sf"/>
</dbReference>
<comment type="similarity">
    <text evidence="1">Belongs to the Gfa family.</text>
</comment>
<dbReference type="AlphaFoldDB" id="A0A3B0ZNM9"/>
<keyword evidence="3" id="KW-0862">Zinc</keyword>
<evidence type="ECO:0000256" key="4">
    <source>
        <dbReference type="ARBA" id="ARBA00023239"/>
    </source>
</evidence>
<name>A0A3B0ZNM9_9ZZZZ</name>
<sequence>MSQTKLNGSCLCGAVQYEVNGDIKSFYHCHCQRCRKASGSGHASNIRVYPQNSIKWVQGEELLSQYKVPEAERFYNHFCTQCGSSMPRVVPELEAVIIPAGTLDTDVPIAPGARIFWESRAEWSCASGDLPTYAEYPQ</sequence>
<evidence type="ECO:0000256" key="1">
    <source>
        <dbReference type="ARBA" id="ARBA00005495"/>
    </source>
</evidence>
<dbReference type="PANTHER" id="PTHR33337:SF40">
    <property type="entry name" value="CENP-V_GFA DOMAIN-CONTAINING PROTEIN-RELATED"/>
    <property type="match status" value="1"/>
</dbReference>
<keyword evidence="2" id="KW-0479">Metal-binding</keyword>
<dbReference type="SUPFAM" id="SSF51316">
    <property type="entry name" value="Mss4-like"/>
    <property type="match status" value="1"/>
</dbReference>
<gene>
    <name evidence="6" type="ORF">MNBD_GAMMA12-1034</name>
</gene>
<dbReference type="Pfam" id="PF04828">
    <property type="entry name" value="GFA"/>
    <property type="match status" value="1"/>
</dbReference>
<evidence type="ECO:0000256" key="3">
    <source>
        <dbReference type="ARBA" id="ARBA00022833"/>
    </source>
</evidence>
<feature type="domain" description="CENP-V/GFA" evidence="5">
    <location>
        <begin position="6"/>
        <end position="118"/>
    </location>
</feature>
<accession>A0A3B0ZNM9</accession>
<dbReference type="PANTHER" id="PTHR33337">
    <property type="entry name" value="GFA DOMAIN-CONTAINING PROTEIN"/>
    <property type="match status" value="1"/>
</dbReference>
<dbReference type="PROSITE" id="PS51891">
    <property type="entry name" value="CENP_V_GFA"/>
    <property type="match status" value="1"/>
</dbReference>
<evidence type="ECO:0000313" key="6">
    <source>
        <dbReference type="EMBL" id="VAW82206.1"/>
    </source>
</evidence>
<dbReference type="GO" id="GO:0046872">
    <property type="term" value="F:metal ion binding"/>
    <property type="evidence" value="ECO:0007669"/>
    <property type="project" value="UniProtKB-KW"/>
</dbReference>
<dbReference type="Gene3D" id="3.90.1590.10">
    <property type="entry name" value="glutathione-dependent formaldehyde- activating enzyme (gfa)"/>
    <property type="match status" value="1"/>
</dbReference>
<evidence type="ECO:0000259" key="5">
    <source>
        <dbReference type="PROSITE" id="PS51891"/>
    </source>
</evidence>
<keyword evidence="4" id="KW-0456">Lyase</keyword>
<dbReference type="InterPro" id="IPR006913">
    <property type="entry name" value="CENP-V/GFA"/>
</dbReference>
<organism evidence="6">
    <name type="scientific">hydrothermal vent metagenome</name>
    <dbReference type="NCBI Taxonomy" id="652676"/>
    <lineage>
        <taxon>unclassified sequences</taxon>
        <taxon>metagenomes</taxon>
        <taxon>ecological metagenomes</taxon>
    </lineage>
</organism>